<gene>
    <name evidence="1" type="ORF">NGRA_3445</name>
</gene>
<comment type="caution">
    <text evidence="1">The sequence shown here is derived from an EMBL/GenBank/DDBJ whole genome shotgun (WGS) entry which is preliminary data.</text>
</comment>
<dbReference type="AlphaFoldDB" id="A0A9P6KX78"/>
<protein>
    <submittedName>
        <fullName evidence="1">Uncharacterized protein</fullName>
    </submittedName>
</protein>
<dbReference type="Proteomes" id="UP000740883">
    <property type="component" value="Unassembled WGS sequence"/>
</dbReference>
<feature type="non-terminal residue" evidence="1">
    <location>
        <position position="1"/>
    </location>
</feature>
<accession>A0A9P6KX78</accession>
<organism evidence="1 2">
    <name type="scientific">Nosema granulosis</name>
    <dbReference type="NCBI Taxonomy" id="83296"/>
    <lineage>
        <taxon>Eukaryota</taxon>
        <taxon>Fungi</taxon>
        <taxon>Fungi incertae sedis</taxon>
        <taxon>Microsporidia</taxon>
        <taxon>Nosematidae</taxon>
        <taxon>Nosema</taxon>
    </lineage>
</organism>
<evidence type="ECO:0000313" key="1">
    <source>
        <dbReference type="EMBL" id="KAF9750349.1"/>
    </source>
</evidence>
<dbReference type="EMBL" id="SBJO01001133">
    <property type="protein sequence ID" value="KAF9750349.1"/>
    <property type="molecule type" value="Genomic_DNA"/>
</dbReference>
<keyword evidence="2" id="KW-1185">Reference proteome</keyword>
<proteinExistence type="predicted"/>
<sequence>GFNKERMKYFLIEFEWKKKNLKYSEKESIRKACCKILYSLKINPIDSYSYSYYYFFFGGGYKVLVSLETLYSIKKVLIVREDLTSSLIELIERIDVVYDDLYTWYPGLKDSDPCSFFIELVPNIIYKYKNYYTRSLLVGDNPKEKILDVLRNRMSKSLIDFDIIIKDMFIFNMKDNSEVKRSKKLVKNIVSKNYWTENVRILKMVH</sequence>
<reference evidence="1 2" key="1">
    <citation type="journal article" date="2020" name="Genome Biol. Evol.">
        <title>Comparative genomics of strictly vertically transmitted, feminizing microsporidia endosymbionts of amphipod crustaceans.</title>
        <authorList>
            <person name="Cormier A."/>
            <person name="Chebbi M.A."/>
            <person name="Giraud I."/>
            <person name="Wattier R."/>
            <person name="Teixeira M."/>
            <person name="Gilbert C."/>
            <person name="Rigaud T."/>
            <person name="Cordaux R."/>
        </authorList>
    </citation>
    <scope>NUCLEOTIDE SEQUENCE [LARGE SCALE GENOMIC DNA]</scope>
    <source>
        <strain evidence="1 2">Ou3-Ou53</strain>
    </source>
</reference>
<evidence type="ECO:0000313" key="2">
    <source>
        <dbReference type="Proteomes" id="UP000740883"/>
    </source>
</evidence>
<name>A0A9P6KX78_9MICR</name>